<dbReference type="SMART" id="SM00539">
    <property type="entry name" value="NIDO"/>
    <property type="match status" value="5"/>
</dbReference>
<dbReference type="PROSITE" id="PS00682">
    <property type="entry name" value="ZP_1"/>
    <property type="match status" value="1"/>
</dbReference>
<comment type="subcellular location">
    <subcellularLocation>
        <location evidence="1">Secreted</location>
    </subcellularLocation>
</comment>
<dbReference type="GO" id="GO:0005576">
    <property type="term" value="C:extracellular region"/>
    <property type="evidence" value="ECO:0007669"/>
    <property type="project" value="UniProtKB-SubCell"/>
</dbReference>
<feature type="non-terminal residue" evidence="7">
    <location>
        <position position="1"/>
    </location>
</feature>
<evidence type="ECO:0000259" key="6">
    <source>
        <dbReference type="PROSITE" id="PS51220"/>
    </source>
</evidence>
<comment type="caution">
    <text evidence="7">The sequence shown here is derived from an EMBL/GenBank/DDBJ whole genome shotgun (WGS) entry which is preliminary data.</text>
</comment>
<dbReference type="Pfam" id="PF00100">
    <property type="entry name" value="Zona_pellucida"/>
    <property type="match status" value="2"/>
</dbReference>
<feature type="domain" description="ZP" evidence="5">
    <location>
        <begin position="423"/>
        <end position="688"/>
    </location>
</feature>
<evidence type="ECO:0000256" key="1">
    <source>
        <dbReference type="ARBA" id="ARBA00004613"/>
    </source>
</evidence>
<evidence type="ECO:0008006" key="9">
    <source>
        <dbReference type="Google" id="ProtNLM"/>
    </source>
</evidence>
<dbReference type="GO" id="GO:0007160">
    <property type="term" value="P:cell-matrix adhesion"/>
    <property type="evidence" value="ECO:0007669"/>
    <property type="project" value="InterPro"/>
</dbReference>
<dbReference type="InterPro" id="IPR042235">
    <property type="entry name" value="ZP-C_dom"/>
</dbReference>
<dbReference type="EMBL" id="JAROKS010000017">
    <property type="protein sequence ID" value="KAK1794386.1"/>
    <property type="molecule type" value="Genomic_DNA"/>
</dbReference>
<dbReference type="InterPro" id="IPR055356">
    <property type="entry name" value="ZP-N"/>
</dbReference>
<name>A0AAD9DUF1_9TELE</name>
<keyword evidence="4" id="KW-0325">Glycoprotein</keyword>
<dbReference type="Pfam" id="PF23344">
    <property type="entry name" value="ZP-N"/>
    <property type="match status" value="2"/>
</dbReference>
<feature type="domain" description="NIDO" evidence="6">
    <location>
        <begin position="1245"/>
        <end position="1381"/>
    </location>
</feature>
<keyword evidence="3" id="KW-1015">Disulfide bond</keyword>
<dbReference type="PANTHER" id="PTHR46160">
    <property type="entry name" value="ALPHA-TECTORIN-RELATED"/>
    <property type="match status" value="1"/>
</dbReference>
<dbReference type="Proteomes" id="UP001239994">
    <property type="component" value="Unassembled WGS sequence"/>
</dbReference>
<proteinExistence type="predicted"/>
<feature type="domain" description="NIDO" evidence="6">
    <location>
        <begin position="1449"/>
        <end position="1583"/>
    </location>
</feature>
<dbReference type="SMART" id="SM00241">
    <property type="entry name" value="ZP"/>
    <property type="match status" value="2"/>
</dbReference>
<accession>A0AAD9DUF1</accession>
<feature type="domain" description="ZP" evidence="5">
    <location>
        <begin position="1590"/>
        <end position="1876"/>
    </location>
</feature>
<dbReference type="Gene3D" id="2.60.40.4100">
    <property type="entry name" value="Zona pellucida, ZP-C domain"/>
    <property type="match status" value="2"/>
</dbReference>
<keyword evidence="8" id="KW-1185">Reference proteome</keyword>
<protein>
    <recommendedName>
        <fullName evidence="9">ZP domain-containing protein</fullName>
    </recommendedName>
</protein>
<evidence type="ECO:0000313" key="8">
    <source>
        <dbReference type="Proteomes" id="UP001239994"/>
    </source>
</evidence>
<dbReference type="Pfam" id="PF06119">
    <property type="entry name" value="NIDO"/>
    <property type="match status" value="5"/>
</dbReference>
<reference evidence="7" key="1">
    <citation type="submission" date="2023-03" db="EMBL/GenBank/DDBJ databases">
        <title>Electrophorus voltai genome.</title>
        <authorList>
            <person name="Bian C."/>
        </authorList>
    </citation>
    <scope>NUCLEOTIDE SEQUENCE</scope>
    <source>
        <strain evidence="7">CB-2022</strain>
        <tissue evidence="7">Muscle</tissue>
    </source>
</reference>
<evidence type="ECO:0000256" key="3">
    <source>
        <dbReference type="ARBA" id="ARBA00023157"/>
    </source>
</evidence>
<evidence type="ECO:0000256" key="2">
    <source>
        <dbReference type="ARBA" id="ARBA00022525"/>
    </source>
</evidence>
<dbReference type="InterPro" id="IPR017977">
    <property type="entry name" value="ZP_dom_CS"/>
</dbReference>
<keyword evidence="2" id="KW-0964">Secreted</keyword>
<evidence type="ECO:0000259" key="5">
    <source>
        <dbReference type="PROSITE" id="PS51034"/>
    </source>
</evidence>
<gene>
    <name evidence="7" type="ORF">P4O66_011271</name>
</gene>
<organism evidence="7 8">
    <name type="scientific">Electrophorus voltai</name>
    <dbReference type="NCBI Taxonomy" id="2609070"/>
    <lineage>
        <taxon>Eukaryota</taxon>
        <taxon>Metazoa</taxon>
        <taxon>Chordata</taxon>
        <taxon>Craniata</taxon>
        <taxon>Vertebrata</taxon>
        <taxon>Euteleostomi</taxon>
        <taxon>Actinopterygii</taxon>
        <taxon>Neopterygii</taxon>
        <taxon>Teleostei</taxon>
        <taxon>Ostariophysi</taxon>
        <taxon>Gymnotiformes</taxon>
        <taxon>Gymnotoidei</taxon>
        <taxon>Gymnotidae</taxon>
        <taxon>Electrophorus</taxon>
    </lineage>
</organism>
<dbReference type="InterPro" id="IPR003886">
    <property type="entry name" value="NIDO_dom"/>
</dbReference>
<dbReference type="Gene3D" id="2.60.40.3210">
    <property type="entry name" value="Zona pellucida, ZP-N domain"/>
    <property type="match status" value="2"/>
</dbReference>
<dbReference type="InterPro" id="IPR055355">
    <property type="entry name" value="ZP-C"/>
</dbReference>
<dbReference type="InterPro" id="IPR052749">
    <property type="entry name" value="Alpha-tectorin"/>
</dbReference>
<dbReference type="PANTHER" id="PTHR46160:SF9">
    <property type="entry name" value="PROTEIN PRY2-RELATED"/>
    <property type="match status" value="1"/>
</dbReference>
<feature type="non-terminal residue" evidence="7">
    <location>
        <position position="1925"/>
    </location>
</feature>
<dbReference type="PROSITE" id="PS51034">
    <property type="entry name" value="ZP_2"/>
    <property type="match status" value="2"/>
</dbReference>
<sequence length="1925" mass="213913">NSTAETSIFFLSGPLFSVVSGATINPFLYDGAAAPIDLEHPFVYAGKTYSKLYLGMNGFVSFTQPLDDLYPDPHFSSNIVAPLWIIINNTDEGNISYIQATEGSLITQATDALNGLYDKYKSSVTWVFVATWLNIPLELESANVTFQVVLITVDTDESYVLMNYGDIPSFQEIWLAGFGVENKNNFLKLPVKDSSALTSASNFGIPGRWVFSVYLGPKVNFFPILPEANSSHEAFVSIDLEYPFVYNGRNYSQLYLNWNGFVSFFEPPLEFYPNSYVGQDMIAPFWFDIKNKVGGLLIYYEQATDGPLIAVATDAVKQVFPDTDFEEVVWVFVATWNWIPLEFPTVDVSFQVVLISDVYKRSYVLMNYGNFPSLSNIWLAGFAFNYEYNFSNLSVNSSSVLSSTSNIGFDGRWAFETPDATEACSGSSGTVSLSRCQLFEAGYSAQYLHLSDHKCKGVIQGDRVVFSFDYHEHNCGTVLLNNATHFMYKNKIEAIMEEEDQTVISRDKWLSIDISCVYPLTESISMPMSIQVMQRSSLISHSLCPPKSVIMKDLPTEGKYEIHMIPYPDASFTSPHSNNVTLQLNDPLFVAVDVIGVNSTQVSILLDRCWATPVYDMNYNISWNLIINECPNPEDGTVQVLQNGVSTSGRFSFKMFIFTSVSPYVFLHCQVHLCLVESGECAQRGVQSPVQSVVQSRIQRGVQSPVQPVVQSRIQRGVQSPVQPVVQSRIQRGVQSPVQPVVQSRIQRGVQSPVQPVVQSRIQRGVQSPVQPVVQSPIQRGVQSPVQPVVQSRIQCGVQSPVQPVVQSRIQRGVQSPVQPVVQSRIQRGVQSPVQPVVQSRIQRGVQSPVQPVVQSRIQRGVQSPVQPVVQSRIQPVVQLPAPLVVPIVVPGCSVFVFILSCVKLYFHEYHHLVAKLFETTDSQRDPADEEQRMYAFAFQEVYWQKHMQQNMHSLGVKPVTLVLLAISGPLFAVESGATLNPFPGDGDSVQIELTSTFVYAGRQYSQFYLDINGFIAFFQPNTEYYPDAQVGQDMIAPLWADIENYQPGSVYYEQVTSGPLVYNVTEAFNQMFPGYSSNITWVFAATWENTPLEFDSGVVSFQVVLLTDYEQHSYVLINYGDLSSLQNTWLAGFALNNEAFVSIPVKSSSDLPSTSNVGIPGRWVYTVHNRPSATFMPFFPIGSGAIVNPFPSNGESVQIQLDYPFVYDEKYYTQFYLSMDGYVSFVSIDGDAPYSSVAKDMIAPFWADIENDEGGTVYYEQATSGPLVTFATTAISRMFPGYKSTATWVFTATWQKTLLEYESEVVSFQVVLIMDDEDMSYALFNYGDFPPLQEYWLAGFAMDNNNNFIQLPVSSLNALSSTSNVGLPGRWAYKVQNGPNVPDFFYPFARGNVVTPFSSDGNAPVLVLPGSFLYFGNFRNTLYINQNGFQSFFTHFSGAIPDPNANGDIIAPLWTSFNSDLIYYQQVTNGSLLDRATADINSMFPGMHFSASWLFITTWFTASYSTSTGIATFQTVLVSGDEISFLIMNYGGITPTGQPWLSGYLSTSGMYHYMIGEPRPSSLSGSTNVGIPGRWAFRTDGAILDAIKTCSGSSGTASFSRCQLFEAGYSAQYLHLNDFNCKGVLQGDRMVFLFDNDGHNCGTVLRSNATHFIYENSIQVILGVGDQTVISRDKWLNITFSCVYPLIHSISAPMVIQATGSMVLKNLPTEGTYQISMLLYPDASFSTPYSGDVTIAVDQQIFVAVEVFGVDSRQISTVLDSCWATPVNNMNYNTQWGLIIKECPNPEDVLCADVGPSVVKFWNLPQLQSLPCDSCVPGAWALVQKSYQLSGTKLHQRHAMKRQRSIPLLHRWVDKEQEPHPSLPPHPCNGGMITVARLPSCPSTPSVSYPLLQHHQSPIHSFNTISLLSTPSTPIQSVFVSSEA</sequence>
<dbReference type="InterPro" id="IPR001507">
    <property type="entry name" value="ZP_dom"/>
</dbReference>
<dbReference type="PROSITE" id="PS51220">
    <property type="entry name" value="NIDO"/>
    <property type="match status" value="3"/>
</dbReference>
<feature type="domain" description="NIDO" evidence="6">
    <location>
        <begin position="1038"/>
        <end position="1171"/>
    </location>
</feature>
<evidence type="ECO:0000313" key="7">
    <source>
        <dbReference type="EMBL" id="KAK1794386.1"/>
    </source>
</evidence>
<evidence type="ECO:0000256" key="4">
    <source>
        <dbReference type="ARBA" id="ARBA00023180"/>
    </source>
</evidence>